<keyword evidence="2" id="KW-1185">Reference proteome</keyword>
<proteinExistence type="predicted"/>
<reference evidence="2" key="1">
    <citation type="journal article" date="2019" name="Int. J. Syst. Evol. Microbiol.">
        <title>The Global Catalogue of Microorganisms (GCM) 10K type strain sequencing project: providing services to taxonomists for standard genome sequencing and annotation.</title>
        <authorList>
            <consortium name="The Broad Institute Genomics Platform"/>
            <consortium name="The Broad Institute Genome Sequencing Center for Infectious Disease"/>
            <person name="Wu L."/>
            <person name="Ma J."/>
        </authorList>
    </citation>
    <scope>NUCLEOTIDE SEQUENCE [LARGE SCALE GENOMIC DNA]</scope>
    <source>
        <strain evidence="2">NBRC 110044</strain>
    </source>
</reference>
<name>A0ABQ5YD53_9NEIS</name>
<dbReference type="RefSeq" id="WP_284195865.1">
    <property type="nucleotide sequence ID" value="NZ_BSOG01000002.1"/>
</dbReference>
<dbReference type="EMBL" id="BSOG01000002">
    <property type="protein sequence ID" value="GLR12729.1"/>
    <property type="molecule type" value="Genomic_DNA"/>
</dbReference>
<comment type="caution">
    <text evidence="1">The sequence shown here is derived from an EMBL/GenBank/DDBJ whole genome shotgun (WGS) entry which is preliminary data.</text>
</comment>
<evidence type="ECO:0000313" key="2">
    <source>
        <dbReference type="Proteomes" id="UP001156706"/>
    </source>
</evidence>
<sequence length="371" mass="40429">MRRIRPDELDASLPLGCDVLDHTGHRILAMGSVPQAQPAWARWLAAGLYVDELLLWQQPPRTARQLINHAIATLAPVLANPAACRDFSSEILAVADMVQEAWQRDRDVTTAMVMLCRDGPYAARQAIYTACVVLRVWRGMGGLEETEAPLLAAALSLQLDVQAAPRTLSSVLALRQPDLGDLLPRLGVHDQRWLESARQADILREGGDPAHRLRERGVSDAAQLIALADLFCFHVDHPDTRQGGQSRAVLRDLLISHGEYYDVQIASYFIRAMGLYPLGTVVQLASGEIGVVCDQGEQLDTPWICSLFTPVGTPLPEPALRDTSIAGNAIQQSLSAAALPGEVSLVGIWGEEARDYGMPHALPVHSLHHSV</sequence>
<evidence type="ECO:0000313" key="1">
    <source>
        <dbReference type="EMBL" id="GLR12729.1"/>
    </source>
</evidence>
<organism evidence="1 2">
    <name type="scientific">Chitinimonas prasina</name>
    <dbReference type="NCBI Taxonomy" id="1434937"/>
    <lineage>
        <taxon>Bacteria</taxon>
        <taxon>Pseudomonadati</taxon>
        <taxon>Pseudomonadota</taxon>
        <taxon>Betaproteobacteria</taxon>
        <taxon>Neisseriales</taxon>
        <taxon>Chitinibacteraceae</taxon>
        <taxon>Chitinimonas</taxon>
    </lineage>
</organism>
<protein>
    <submittedName>
        <fullName evidence="1">Uncharacterized protein</fullName>
    </submittedName>
</protein>
<gene>
    <name evidence="1" type="ORF">GCM10007907_15190</name>
</gene>
<dbReference type="Proteomes" id="UP001156706">
    <property type="component" value="Unassembled WGS sequence"/>
</dbReference>
<accession>A0ABQ5YD53</accession>